<comment type="subcellular location">
    <subcellularLocation>
        <location evidence="2">Cell membrane</location>
        <topology evidence="2">Multi-pass membrane protein</topology>
    </subcellularLocation>
</comment>
<evidence type="ECO:0000256" key="3">
    <source>
        <dbReference type="ARBA" id="ARBA00021242"/>
    </source>
</evidence>
<sequence>RGSYLYLYSSPSTLQCLCAFGVFFILRRDRGQESIIMELFYLLVFGGLGLIVATLELSKNNKDRINTSSAFNSFKNNYLLVYSLMMAGDWLQGPYVYYLYTTYGFEKGDIGQLFIAGFGSSMLFGTIVGSLADKHGRKRASMTYCITYILSCITKHSPQYKILMRGFEQQWLSLTFSEAIFLGNGLVAILAGLFGNLLVDTLALGPVAPFDASSCLLAIGMAIILSSWTENYGSMYTFVFLWTPALSPNGEDIPHGFVFATFMLSSMLGSSFASRLLGRASIRVEGYMQTVFLISSASLLLPFITSFMVAPTEKGGSISFAGCIQMLGFCVFEACVGLFWPSIMKMRSQYIPEEARSTIMNFFRIPLNISVCIVLYNVDAFPISIMFGMCAIFLFIASLLQRRLLVVAESSWPLEKVRELETEPLNNI</sequence>
<dbReference type="PANTHER" id="PTHR23516">
    <property type="entry name" value="SAM (S-ADENOSYL METHIONINE) TRANSPORTER"/>
    <property type="match status" value="1"/>
</dbReference>
<name>A0A103XJ94_CYNCS</name>
<reference evidence="14 15" key="1">
    <citation type="journal article" date="2016" name="Sci. Rep.">
        <title>The genome sequence of the outbreeding globe artichoke constructed de novo incorporating a phase-aware low-pass sequencing strategy of F1 progeny.</title>
        <authorList>
            <person name="Scaglione D."/>
            <person name="Reyes-Chin-Wo S."/>
            <person name="Acquadro A."/>
            <person name="Froenicke L."/>
            <person name="Portis E."/>
            <person name="Beitel C."/>
            <person name="Tirone M."/>
            <person name="Mauro R."/>
            <person name="Lo Monaco A."/>
            <person name="Mauromicale G."/>
            <person name="Faccioli P."/>
            <person name="Cattivelli L."/>
            <person name="Rieseberg L."/>
            <person name="Michelmore R."/>
            <person name="Lanteri S."/>
        </authorList>
    </citation>
    <scope>NUCLEOTIDE SEQUENCE [LARGE SCALE GENOMIC DNA]</scope>
    <source>
        <strain evidence="14">2C</strain>
    </source>
</reference>
<feature type="transmembrane region" description="Helical" evidence="13">
    <location>
        <begin position="361"/>
        <end position="377"/>
    </location>
</feature>
<evidence type="ECO:0000256" key="10">
    <source>
        <dbReference type="ARBA" id="ARBA00030646"/>
    </source>
</evidence>
<dbReference type="AlphaFoldDB" id="A0A103XJ94"/>
<keyword evidence="4" id="KW-0813">Transport</keyword>
<gene>
    <name evidence="14" type="ORF">Ccrd_006211</name>
</gene>
<evidence type="ECO:0000256" key="5">
    <source>
        <dbReference type="ARBA" id="ARBA00022475"/>
    </source>
</evidence>
<feature type="transmembrane region" description="Helical" evidence="13">
    <location>
        <begin position="316"/>
        <end position="340"/>
    </location>
</feature>
<evidence type="ECO:0000256" key="9">
    <source>
        <dbReference type="ARBA" id="ARBA00023136"/>
    </source>
</evidence>
<dbReference type="Gene3D" id="1.20.1250.20">
    <property type="entry name" value="MFS general substrate transporter like domains"/>
    <property type="match status" value="1"/>
</dbReference>
<keyword evidence="7 13" id="KW-1133">Transmembrane helix</keyword>
<evidence type="ECO:0000256" key="13">
    <source>
        <dbReference type="SAM" id="Phobius"/>
    </source>
</evidence>
<feature type="transmembrane region" description="Helical" evidence="13">
    <location>
        <begin position="232"/>
        <end position="250"/>
    </location>
</feature>
<keyword evidence="15" id="KW-1185">Reference proteome</keyword>
<dbReference type="Pfam" id="PF05631">
    <property type="entry name" value="MFS_5"/>
    <property type="match status" value="2"/>
</dbReference>
<proteinExistence type="inferred from homology"/>
<feature type="transmembrane region" description="Helical" evidence="13">
    <location>
        <begin position="39"/>
        <end position="57"/>
    </location>
</feature>
<feature type="non-terminal residue" evidence="14">
    <location>
        <position position="428"/>
    </location>
</feature>
<dbReference type="SUPFAM" id="SSF103473">
    <property type="entry name" value="MFS general substrate transporter"/>
    <property type="match status" value="1"/>
</dbReference>
<evidence type="ECO:0000256" key="7">
    <source>
        <dbReference type="ARBA" id="ARBA00022989"/>
    </source>
</evidence>
<evidence type="ECO:0000256" key="1">
    <source>
        <dbReference type="ARBA" id="ARBA00003019"/>
    </source>
</evidence>
<comment type="function">
    <text evidence="1">Mediates high-affinity intracellular uptake of the rare oligo-element molybdenum.</text>
</comment>
<organism evidence="14 15">
    <name type="scientific">Cynara cardunculus var. scolymus</name>
    <name type="common">Globe artichoke</name>
    <name type="synonym">Cynara scolymus</name>
    <dbReference type="NCBI Taxonomy" id="59895"/>
    <lineage>
        <taxon>Eukaryota</taxon>
        <taxon>Viridiplantae</taxon>
        <taxon>Streptophyta</taxon>
        <taxon>Embryophyta</taxon>
        <taxon>Tracheophyta</taxon>
        <taxon>Spermatophyta</taxon>
        <taxon>Magnoliopsida</taxon>
        <taxon>eudicotyledons</taxon>
        <taxon>Gunneridae</taxon>
        <taxon>Pentapetalae</taxon>
        <taxon>asterids</taxon>
        <taxon>campanulids</taxon>
        <taxon>Asterales</taxon>
        <taxon>Asteraceae</taxon>
        <taxon>Carduoideae</taxon>
        <taxon>Cardueae</taxon>
        <taxon>Carduinae</taxon>
        <taxon>Cynara</taxon>
    </lineage>
</organism>
<comment type="caution">
    <text evidence="14">The sequence shown here is derived from an EMBL/GenBank/DDBJ whole genome shotgun (WGS) entry which is preliminary data.</text>
</comment>
<evidence type="ECO:0000256" key="2">
    <source>
        <dbReference type="ARBA" id="ARBA00004651"/>
    </source>
</evidence>
<dbReference type="STRING" id="59895.A0A103XJ94"/>
<dbReference type="Gramene" id="KVH91773">
    <property type="protein sequence ID" value="KVH91773"/>
    <property type="gene ID" value="Ccrd_006211"/>
</dbReference>
<dbReference type="EMBL" id="LEKV01004905">
    <property type="protein sequence ID" value="KVH91773.1"/>
    <property type="molecule type" value="Genomic_DNA"/>
</dbReference>
<protein>
    <recommendedName>
        <fullName evidence="3">Molybdate-anion transporter</fullName>
    </recommendedName>
    <alternativeName>
        <fullName evidence="10">Major facilitator superfamily domain-containing protein 5</fullName>
    </alternativeName>
    <alternativeName>
        <fullName evidence="11">Molybdate transporter 2 homolog</fullName>
    </alternativeName>
</protein>
<evidence type="ECO:0000313" key="15">
    <source>
        <dbReference type="Proteomes" id="UP000243975"/>
    </source>
</evidence>
<dbReference type="GO" id="GO:0005886">
    <property type="term" value="C:plasma membrane"/>
    <property type="evidence" value="ECO:0007669"/>
    <property type="project" value="UniProtKB-SubCell"/>
</dbReference>
<dbReference type="GO" id="GO:0006811">
    <property type="term" value="P:monoatomic ion transport"/>
    <property type="evidence" value="ECO:0007669"/>
    <property type="project" value="UniProtKB-KW"/>
</dbReference>
<feature type="transmembrane region" description="Helical" evidence="13">
    <location>
        <begin position="207"/>
        <end position="225"/>
    </location>
</feature>
<comment type="similarity">
    <text evidence="12">Belongs to the major facilitator superfamily. Phosphate:H(+) symporter (TC 2.A.1.9) family.</text>
</comment>
<evidence type="ECO:0000256" key="4">
    <source>
        <dbReference type="ARBA" id="ARBA00022448"/>
    </source>
</evidence>
<keyword evidence="8" id="KW-0406">Ion transport</keyword>
<feature type="transmembrane region" description="Helical" evidence="13">
    <location>
        <begin position="383"/>
        <end position="400"/>
    </location>
</feature>
<feature type="transmembrane region" description="Helical" evidence="13">
    <location>
        <begin position="256"/>
        <end position="278"/>
    </location>
</feature>
<dbReference type="GO" id="GO:0015098">
    <property type="term" value="F:molybdate ion transmembrane transporter activity"/>
    <property type="evidence" value="ECO:0007669"/>
    <property type="project" value="InterPro"/>
</dbReference>
<feature type="transmembrane region" description="Helical" evidence="13">
    <location>
        <begin position="290"/>
        <end position="310"/>
    </location>
</feature>
<keyword evidence="5" id="KW-1003">Cell membrane</keyword>
<evidence type="ECO:0000256" key="12">
    <source>
        <dbReference type="ARBA" id="ARBA00044504"/>
    </source>
</evidence>
<feature type="transmembrane region" description="Helical" evidence="13">
    <location>
        <begin position="78"/>
        <end position="98"/>
    </location>
</feature>
<dbReference type="CDD" id="cd17487">
    <property type="entry name" value="MFS_MFSD5_like"/>
    <property type="match status" value="1"/>
</dbReference>
<dbReference type="Proteomes" id="UP000243975">
    <property type="component" value="Unassembled WGS sequence"/>
</dbReference>
<evidence type="ECO:0000256" key="11">
    <source>
        <dbReference type="ARBA" id="ARBA00032555"/>
    </source>
</evidence>
<accession>A0A103XJ94</accession>
<keyword evidence="6 13" id="KW-0812">Transmembrane</keyword>
<evidence type="ECO:0000313" key="14">
    <source>
        <dbReference type="EMBL" id="KVH91773.1"/>
    </source>
</evidence>
<evidence type="ECO:0000256" key="6">
    <source>
        <dbReference type="ARBA" id="ARBA00022692"/>
    </source>
</evidence>
<feature type="transmembrane region" description="Helical" evidence="13">
    <location>
        <begin position="110"/>
        <end position="132"/>
    </location>
</feature>
<evidence type="ECO:0000256" key="8">
    <source>
        <dbReference type="ARBA" id="ARBA00023065"/>
    </source>
</evidence>
<dbReference type="InterPro" id="IPR008509">
    <property type="entry name" value="MOT2/MFSD5"/>
</dbReference>
<dbReference type="OMA" id="ASMTYCI"/>
<keyword evidence="9 13" id="KW-0472">Membrane</keyword>
<dbReference type="PANTHER" id="PTHR23516:SF1">
    <property type="entry name" value="MOLYBDATE-ANION TRANSPORTER"/>
    <property type="match status" value="1"/>
</dbReference>
<feature type="transmembrane region" description="Helical" evidence="13">
    <location>
        <begin position="171"/>
        <end position="195"/>
    </location>
</feature>
<dbReference type="InterPro" id="IPR036259">
    <property type="entry name" value="MFS_trans_sf"/>
</dbReference>
<feature type="transmembrane region" description="Helical" evidence="13">
    <location>
        <begin position="5"/>
        <end position="27"/>
    </location>
</feature>